<dbReference type="PANTHER" id="PTHR35969">
    <property type="entry name" value="PROTEIN FAM243A-RELATED"/>
    <property type="match status" value="1"/>
</dbReference>
<name>A0A556V7Q0_BAGYA</name>
<accession>A0A556V7Q0</accession>
<gene>
    <name evidence="1" type="ORF">Baya_14138</name>
</gene>
<organism evidence="1 2">
    <name type="scientific">Bagarius yarrelli</name>
    <name type="common">Goonch</name>
    <name type="synonym">Bagrus yarrelli</name>
    <dbReference type="NCBI Taxonomy" id="175774"/>
    <lineage>
        <taxon>Eukaryota</taxon>
        <taxon>Metazoa</taxon>
        <taxon>Chordata</taxon>
        <taxon>Craniata</taxon>
        <taxon>Vertebrata</taxon>
        <taxon>Euteleostomi</taxon>
        <taxon>Actinopterygii</taxon>
        <taxon>Neopterygii</taxon>
        <taxon>Teleostei</taxon>
        <taxon>Ostariophysi</taxon>
        <taxon>Siluriformes</taxon>
        <taxon>Sisoridae</taxon>
        <taxon>Sisorinae</taxon>
        <taxon>Bagarius</taxon>
    </lineage>
</organism>
<evidence type="ECO:0008006" key="3">
    <source>
        <dbReference type="Google" id="ProtNLM"/>
    </source>
</evidence>
<dbReference type="PANTHER" id="PTHR35969:SF1">
    <property type="entry name" value="FAMILY WITH SEQUENCE SIMILARITY 243 MEMBER A"/>
    <property type="match status" value="1"/>
</dbReference>
<dbReference type="AlphaFoldDB" id="A0A556V7Q0"/>
<keyword evidence="2" id="KW-1185">Reference proteome</keyword>
<sequence length="241" mass="28095">MRLRFINVGQQMWKRNVSSLTQGTKFIREYRKFQKRGFYPVYVGKTEIFESHVNEDVSVSNPSLKNQPTWCVIHAGGALGWVPWYYRLYFYLNDEVLTPDEEVFRELCAELHRLYGNCAIILDPQLSNKGHTERSGIPVYTKDPVELLPMTCCSKVARNFGHAMLQIPMCYLHLSPLNTAWSTTKRFMCNNKSHFTSAYYHKSVLYKVTRFNELVDRGINEMNQRKWADAINSSMGLLTDK</sequence>
<reference evidence="1 2" key="1">
    <citation type="journal article" date="2019" name="Genome Biol. Evol.">
        <title>Whole-Genome Sequencing of the Giant Devil Catfish, Bagarius yarrelli.</title>
        <authorList>
            <person name="Jiang W."/>
            <person name="Lv Y."/>
            <person name="Cheng L."/>
            <person name="Yang K."/>
            <person name="Chao B."/>
            <person name="Wang X."/>
            <person name="Li Y."/>
            <person name="Pan X."/>
            <person name="You X."/>
            <person name="Zhang Y."/>
            <person name="Yang J."/>
            <person name="Li J."/>
            <person name="Zhang X."/>
            <person name="Liu S."/>
            <person name="Sun C."/>
            <person name="Yang J."/>
            <person name="Shi Q."/>
        </authorList>
    </citation>
    <scope>NUCLEOTIDE SEQUENCE [LARGE SCALE GENOMIC DNA]</scope>
    <source>
        <strain evidence="1">JWS20170419001</strain>
        <tissue evidence="1">Muscle</tissue>
    </source>
</reference>
<dbReference type="InterPro" id="IPR037728">
    <property type="entry name" value="C21orf140-like"/>
</dbReference>
<comment type="caution">
    <text evidence="1">The sequence shown here is derived from an EMBL/GenBank/DDBJ whole genome shotgun (WGS) entry which is preliminary data.</text>
</comment>
<dbReference type="OrthoDB" id="2266637at2759"/>
<evidence type="ECO:0000313" key="1">
    <source>
        <dbReference type="EMBL" id="TSY55765.1"/>
    </source>
</evidence>
<evidence type="ECO:0000313" key="2">
    <source>
        <dbReference type="Proteomes" id="UP000319801"/>
    </source>
</evidence>
<dbReference type="Proteomes" id="UP000319801">
    <property type="component" value="Unassembled WGS sequence"/>
</dbReference>
<proteinExistence type="predicted"/>
<protein>
    <recommendedName>
        <fullName evidence="3">Protein FAM243A</fullName>
    </recommendedName>
</protein>
<dbReference type="EMBL" id="VCAZ01000148">
    <property type="protein sequence ID" value="TSY55765.1"/>
    <property type="molecule type" value="Genomic_DNA"/>
</dbReference>